<comment type="caution">
    <text evidence="2">The sequence shown here is derived from an EMBL/GenBank/DDBJ whole genome shotgun (WGS) entry which is preliminary data.</text>
</comment>
<organism evidence="2 3">
    <name type="scientific">Lusitaniella coriacea LEGE 07157</name>
    <dbReference type="NCBI Taxonomy" id="945747"/>
    <lineage>
        <taxon>Bacteria</taxon>
        <taxon>Bacillati</taxon>
        <taxon>Cyanobacteriota</taxon>
        <taxon>Cyanophyceae</taxon>
        <taxon>Spirulinales</taxon>
        <taxon>Lusitaniellaceae</taxon>
        <taxon>Lusitaniella</taxon>
    </lineage>
</organism>
<keyword evidence="3" id="KW-1185">Reference proteome</keyword>
<dbReference type="EMBL" id="JADEWZ010000001">
    <property type="protein sequence ID" value="MBE9114311.1"/>
    <property type="molecule type" value="Genomic_DNA"/>
</dbReference>
<dbReference type="Pfam" id="PF13767">
    <property type="entry name" value="DUF4168"/>
    <property type="match status" value="1"/>
</dbReference>
<feature type="domain" description="DUF4168" evidence="1">
    <location>
        <begin position="57"/>
        <end position="150"/>
    </location>
</feature>
<accession>A0A8J7AQZ3</accession>
<dbReference type="Proteomes" id="UP000654482">
    <property type="component" value="Unassembled WGS sequence"/>
</dbReference>
<proteinExistence type="predicted"/>
<protein>
    <submittedName>
        <fullName evidence="2">DUF4168 domain-containing protein</fullName>
    </submittedName>
</protein>
<reference evidence="2" key="1">
    <citation type="submission" date="2020-10" db="EMBL/GenBank/DDBJ databases">
        <authorList>
            <person name="Castelo-Branco R."/>
            <person name="Eusebio N."/>
            <person name="Adriana R."/>
            <person name="Vieira A."/>
            <person name="Brugerolle De Fraissinette N."/>
            <person name="Rezende De Castro R."/>
            <person name="Schneider M.P."/>
            <person name="Vasconcelos V."/>
            <person name="Leao P.N."/>
        </authorList>
    </citation>
    <scope>NUCLEOTIDE SEQUENCE</scope>
    <source>
        <strain evidence="2">LEGE 07157</strain>
    </source>
</reference>
<evidence type="ECO:0000313" key="3">
    <source>
        <dbReference type="Proteomes" id="UP000654482"/>
    </source>
</evidence>
<name>A0A8J7AQZ3_9CYAN</name>
<evidence type="ECO:0000313" key="2">
    <source>
        <dbReference type="EMBL" id="MBE9114311.1"/>
    </source>
</evidence>
<evidence type="ECO:0000259" key="1">
    <source>
        <dbReference type="Pfam" id="PF13767"/>
    </source>
</evidence>
<dbReference type="InterPro" id="IPR025433">
    <property type="entry name" value="DUF4168"/>
</dbReference>
<gene>
    <name evidence="2" type="ORF">IQ249_00220</name>
</gene>
<dbReference type="AlphaFoldDB" id="A0A8J7AQZ3"/>
<dbReference type="RefSeq" id="WP_194027402.1">
    <property type="nucleotide sequence ID" value="NZ_JADEWZ010000001.1"/>
</dbReference>
<sequence length="159" mass="17757">MLTLKYSVPVWDKILVRCLMIGTLATTSVLSGVVPTISSQSPGLTFQNAAHAVDVNPQELLNYAKALLAIEPLRQSTYNDIKRILGSRPVPNIVCDEPSSFANLPGNARQIAINYCHRSREISRRHGFSTDRFNRITGWVQSNPALKQRVQDAMLQLQR</sequence>